<feature type="domain" description="DUF6576" evidence="9">
    <location>
        <begin position="253"/>
        <end position="295"/>
    </location>
</feature>
<dbReference type="PANTHER" id="PTHR43731:SF14">
    <property type="entry name" value="PRESENILIN-ASSOCIATED RHOMBOID-LIKE PROTEIN, MITOCHONDRIAL"/>
    <property type="match status" value="1"/>
</dbReference>
<evidence type="ECO:0000256" key="4">
    <source>
        <dbReference type="ARBA" id="ARBA00022801"/>
    </source>
</evidence>
<proteinExistence type="inferred from homology"/>
<keyword evidence="5 7" id="KW-1133">Transmembrane helix</keyword>
<keyword evidence="10" id="KW-0645">Protease</keyword>
<dbReference type="SUPFAM" id="SSF144091">
    <property type="entry name" value="Rhomboid-like"/>
    <property type="match status" value="1"/>
</dbReference>
<dbReference type="EMBL" id="JACJMO010000006">
    <property type="protein sequence ID" value="MBM6857227.1"/>
    <property type="molecule type" value="Genomic_DNA"/>
</dbReference>
<keyword evidence="6 7" id="KW-0472">Membrane</keyword>
<dbReference type="RefSeq" id="WP_204971486.1">
    <property type="nucleotide sequence ID" value="NZ_JAAZTS010000006.1"/>
</dbReference>
<comment type="subcellular location">
    <subcellularLocation>
        <location evidence="1">Membrane</location>
        <topology evidence="1">Multi-pass membrane protein</topology>
    </subcellularLocation>
</comment>
<dbReference type="AlphaFoldDB" id="A0AA40ZSN9"/>
<feature type="transmembrane region" description="Helical" evidence="7">
    <location>
        <begin position="192"/>
        <end position="210"/>
    </location>
</feature>
<dbReference type="GO" id="GO:0006508">
    <property type="term" value="P:proteolysis"/>
    <property type="evidence" value="ECO:0007669"/>
    <property type="project" value="UniProtKB-KW"/>
</dbReference>
<accession>A0AA40ZSN9</accession>
<evidence type="ECO:0000256" key="3">
    <source>
        <dbReference type="ARBA" id="ARBA00022692"/>
    </source>
</evidence>
<dbReference type="Gene3D" id="1.20.1540.10">
    <property type="entry name" value="Rhomboid-like"/>
    <property type="match status" value="1"/>
</dbReference>
<feature type="transmembrane region" description="Helical" evidence="7">
    <location>
        <begin position="164"/>
        <end position="186"/>
    </location>
</feature>
<protein>
    <submittedName>
        <fullName evidence="10">Rhomboid family intramembrane serine protease</fullName>
    </submittedName>
</protein>
<keyword evidence="11" id="KW-1185">Reference proteome</keyword>
<dbReference type="Proteomes" id="UP000698924">
    <property type="component" value="Unassembled WGS sequence"/>
</dbReference>
<evidence type="ECO:0000259" key="8">
    <source>
        <dbReference type="Pfam" id="PF01694"/>
    </source>
</evidence>
<reference evidence="10 11" key="1">
    <citation type="journal article" date="2021" name="Sci. Rep.">
        <title>The distribution of antibiotic resistance genes in chicken gut microbiota commensals.</title>
        <authorList>
            <person name="Juricova H."/>
            <person name="Matiasovicova J."/>
            <person name="Kubasova T."/>
            <person name="Cejkova D."/>
            <person name="Rychlik I."/>
        </authorList>
    </citation>
    <scope>NUCLEOTIDE SEQUENCE [LARGE SCALE GENOMIC DNA]</scope>
    <source>
        <strain evidence="10 11">An421</strain>
    </source>
</reference>
<dbReference type="InterPro" id="IPR035952">
    <property type="entry name" value="Rhomboid-like_sf"/>
</dbReference>
<dbReference type="InterPro" id="IPR046483">
    <property type="entry name" value="DUF6576"/>
</dbReference>
<evidence type="ECO:0000256" key="6">
    <source>
        <dbReference type="ARBA" id="ARBA00023136"/>
    </source>
</evidence>
<dbReference type="Pfam" id="PF20216">
    <property type="entry name" value="DUF6576"/>
    <property type="match status" value="1"/>
</dbReference>
<evidence type="ECO:0000259" key="9">
    <source>
        <dbReference type="Pfam" id="PF20216"/>
    </source>
</evidence>
<name>A0AA40ZSN9_9BACT</name>
<dbReference type="GO" id="GO:0004252">
    <property type="term" value="F:serine-type endopeptidase activity"/>
    <property type="evidence" value="ECO:0007669"/>
    <property type="project" value="InterPro"/>
</dbReference>
<dbReference type="PANTHER" id="PTHR43731">
    <property type="entry name" value="RHOMBOID PROTEASE"/>
    <property type="match status" value="1"/>
</dbReference>
<organism evidence="10 11">
    <name type="scientific">Caecibacteroides pullorum</name>
    <dbReference type="NCBI Taxonomy" id="2725562"/>
    <lineage>
        <taxon>Bacteria</taxon>
        <taxon>Pseudomonadati</taxon>
        <taxon>Bacteroidota</taxon>
        <taxon>Bacteroidia</taxon>
        <taxon>Bacteroidales</taxon>
        <taxon>Bacteroidaceae</taxon>
        <taxon>Caecibacteroides</taxon>
    </lineage>
</organism>
<feature type="transmembrane region" description="Helical" evidence="7">
    <location>
        <begin position="129"/>
        <end position="152"/>
    </location>
</feature>
<comment type="caution">
    <text evidence="10">The sequence shown here is derived from an EMBL/GenBank/DDBJ whole genome shotgun (WGS) entry which is preliminary data.</text>
</comment>
<gene>
    <name evidence="10" type="ORF">H6D15_06370</name>
</gene>
<comment type="similarity">
    <text evidence="2">Belongs to the peptidase S54 family.</text>
</comment>
<feature type="transmembrane region" description="Helical" evidence="7">
    <location>
        <begin position="21"/>
        <end position="42"/>
    </location>
</feature>
<feature type="transmembrane region" description="Helical" evidence="7">
    <location>
        <begin position="104"/>
        <end position="123"/>
    </location>
</feature>
<dbReference type="InterPro" id="IPR050925">
    <property type="entry name" value="Rhomboid_protease_S54"/>
</dbReference>
<keyword evidence="4" id="KW-0378">Hydrolase</keyword>
<evidence type="ECO:0000256" key="1">
    <source>
        <dbReference type="ARBA" id="ARBA00004141"/>
    </source>
</evidence>
<dbReference type="Pfam" id="PF01694">
    <property type="entry name" value="Rhomboid"/>
    <property type="match status" value="1"/>
</dbReference>
<evidence type="ECO:0000313" key="11">
    <source>
        <dbReference type="Proteomes" id="UP000698924"/>
    </source>
</evidence>
<keyword evidence="3 7" id="KW-0812">Transmembrane</keyword>
<sequence>MATIITDLKEKFRRGNICLRLVYINVAVFVVVTLVRILFQLFNHSLGSWISWLELPASFSRFIMQPWTILTYMFMHAGLLHILFNMLWLYWFGTLFLQFFSAKHLRGVYLLGGICGGLLYMVSYNVFPYFQYMIEGSFLLGASASVLAIVAATAYREPNYPIQLFLFGTVRLKYLALIVIGMDLLFITSSNAGGHISHLGGALAGLWFAASLSKGKDITAWINRLLDSIEGLFSPRPRKPKMKINYGGNRQKDYEYNARKKSQSDEIDRILEKLKKSGYESLTAEEKKSLFDASKR</sequence>
<evidence type="ECO:0000256" key="2">
    <source>
        <dbReference type="ARBA" id="ARBA00009045"/>
    </source>
</evidence>
<evidence type="ECO:0000313" key="10">
    <source>
        <dbReference type="EMBL" id="MBM6857227.1"/>
    </source>
</evidence>
<feature type="domain" description="Peptidase S54 rhomboid" evidence="8">
    <location>
        <begin position="65"/>
        <end position="213"/>
    </location>
</feature>
<feature type="transmembrane region" description="Helical" evidence="7">
    <location>
        <begin position="69"/>
        <end position="92"/>
    </location>
</feature>
<dbReference type="InterPro" id="IPR022764">
    <property type="entry name" value="Peptidase_S54_rhomboid_dom"/>
</dbReference>
<evidence type="ECO:0000256" key="7">
    <source>
        <dbReference type="SAM" id="Phobius"/>
    </source>
</evidence>
<evidence type="ECO:0000256" key="5">
    <source>
        <dbReference type="ARBA" id="ARBA00022989"/>
    </source>
</evidence>
<dbReference type="GO" id="GO:0016020">
    <property type="term" value="C:membrane"/>
    <property type="evidence" value="ECO:0007669"/>
    <property type="project" value="UniProtKB-SubCell"/>
</dbReference>